<keyword evidence="3" id="KW-1185">Reference proteome</keyword>
<comment type="caution">
    <text evidence="2">The sequence shown here is derived from an EMBL/GenBank/DDBJ whole genome shotgun (WGS) entry which is preliminary data.</text>
</comment>
<evidence type="ECO:0000313" key="2">
    <source>
        <dbReference type="EMBL" id="KIL34710.1"/>
    </source>
</evidence>
<evidence type="ECO:0000259" key="1">
    <source>
        <dbReference type="Pfam" id="PF12867"/>
    </source>
</evidence>
<proteinExistence type="predicted"/>
<dbReference type="Pfam" id="PF12867">
    <property type="entry name" value="DinB_2"/>
    <property type="match status" value="1"/>
</dbReference>
<reference evidence="2 3" key="1">
    <citation type="submission" date="2014-12" db="EMBL/GenBank/DDBJ databases">
        <title>Draft genome sequence of Cohnella kolymensis strain B-2846.</title>
        <authorList>
            <person name="Karlyshev A.V."/>
            <person name="Kudryashova E.B."/>
        </authorList>
    </citation>
    <scope>NUCLEOTIDE SEQUENCE [LARGE SCALE GENOMIC DNA]</scope>
    <source>
        <strain evidence="2 3">VKM B-2846</strain>
    </source>
</reference>
<dbReference type="Gene3D" id="1.20.120.450">
    <property type="entry name" value="dinb family like domain"/>
    <property type="match status" value="1"/>
</dbReference>
<gene>
    <name evidence="2" type="ORF">SD71_16690</name>
</gene>
<protein>
    <recommendedName>
        <fullName evidence="1">DinB-like domain-containing protein</fullName>
    </recommendedName>
</protein>
<evidence type="ECO:0000313" key="3">
    <source>
        <dbReference type="Proteomes" id="UP000054526"/>
    </source>
</evidence>
<organism evidence="2 3">
    <name type="scientific">Cohnella kolymensis</name>
    <dbReference type="NCBI Taxonomy" id="1590652"/>
    <lineage>
        <taxon>Bacteria</taxon>
        <taxon>Bacillati</taxon>
        <taxon>Bacillota</taxon>
        <taxon>Bacilli</taxon>
        <taxon>Bacillales</taxon>
        <taxon>Paenibacillaceae</taxon>
        <taxon>Cohnella</taxon>
    </lineage>
</organism>
<name>A0ABR5A0Z8_9BACL</name>
<sequence>MTAVELLSYQWDRCYDGQEDWYPPLADALKDVTAEQAHWRPAGEKVNTIWENVNHLVYYKERFLKRLNGEESSYPPGVTNDDTFAVPSTAPSDWTETLARLRSVHYGIRDHIAAMDEKDFDRLVPTNSVGMWLSGLIMHDAYHTGQIIMLRKLQGSWPSHRSFE</sequence>
<dbReference type="InterPro" id="IPR034660">
    <property type="entry name" value="DinB/YfiT-like"/>
</dbReference>
<dbReference type="SUPFAM" id="SSF109854">
    <property type="entry name" value="DinB/YfiT-like putative metalloenzymes"/>
    <property type="match status" value="1"/>
</dbReference>
<dbReference type="RefSeq" id="WP_041065671.1">
    <property type="nucleotide sequence ID" value="NZ_JXAL01000026.1"/>
</dbReference>
<dbReference type="InterPro" id="IPR024775">
    <property type="entry name" value="DinB-like"/>
</dbReference>
<accession>A0ABR5A0Z8</accession>
<dbReference type="Proteomes" id="UP000054526">
    <property type="component" value="Unassembled WGS sequence"/>
</dbReference>
<dbReference type="EMBL" id="JXAL01000026">
    <property type="protein sequence ID" value="KIL34710.1"/>
    <property type="molecule type" value="Genomic_DNA"/>
</dbReference>
<feature type="domain" description="DinB-like" evidence="1">
    <location>
        <begin position="26"/>
        <end position="147"/>
    </location>
</feature>